<dbReference type="Pfam" id="PF14611">
    <property type="entry name" value="KH_SLS1_1"/>
    <property type="match status" value="1"/>
</dbReference>
<dbReference type="InterPro" id="IPR048400">
    <property type="entry name" value="SLS1_N"/>
</dbReference>
<keyword evidence="7" id="KW-1185">Reference proteome</keyword>
<dbReference type="GO" id="GO:0005743">
    <property type="term" value="C:mitochondrial inner membrane"/>
    <property type="evidence" value="ECO:0007669"/>
    <property type="project" value="InterPro"/>
</dbReference>
<dbReference type="InterPro" id="IPR048748">
    <property type="entry name" value="SLS1_KH2"/>
</dbReference>
<organism evidence="6 7">
    <name type="scientific">Eutypa lata (strain UCR-EL1)</name>
    <name type="common">Grapevine dieback disease fungus</name>
    <name type="synonym">Eutypa armeniacae</name>
    <dbReference type="NCBI Taxonomy" id="1287681"/>
    <lineage>
        <taxon>Eukaryota</taxon>
        <taxon>Fungi</taxon>
        <taxon>Dikarya</taxon>
        <taxon>Ascomycota</taxon>
        <taxon>Pezizomycotina</taxon>
        <taxon>Sordariomycetes</taxon>
        <taxon>Xylariomycetidae</taxon>
        <taxon>Xylariales</taxon>
        <taxon>Diatrypaceae</taxon>
        <taxon>Eutypa</taxon>
    </lineage>
</organism>
<dbReference type="OrthoDB" id="5392646at2759"/>
<evidence type="ECO:0000313" key="6">
    <source>
        <dbReference type="EMBL" id="EMR61717.1"/>
    </source>
</evidence>
<evidence type="ECO:0000259" key="3">
    <source>
        <dbReference type="Pfam" id="PF20776"/>
    </source>
</evidence>
<feature type="compositionally biased region" description="Basic and acidic residues" evidence="1">
    <location>
        <begin position="811"/>
        <end position="824"/>
    </location>
</feature>
<evidence type="ECO:0000259" key="4">
    <source>
        <dbReference type="Pfam" id="PF20777"/>
    </source>
</evidence>
<dbReference type="HOGENOM" id="CLU_332043_0_0_1"/>
<feature type="region of interest" description="Disordered" evidence="1">
    <location>
        <begin position="1"/>
        <end position="20"/>
    </location>
</feature>
<name>M7SC37_EUTLA</name>
<gene>
    <name evidence="6" type="ORF">UCREL1_11350</name>
</gene>
<evidence type="ECO:0000313" key="7">
    <source>
        <dbReference type="Proteomes" id="UP000012174"/>
    </source>
</evidence>
<protein>
    <submittedName>
        <fullName evidence="6">Uncharacterized protein</fullName>
    </submittedName>
</protein>
<dbReference type="Pfam" id="PF20776">
    <property type="entry name" value="SLS1_N"/>
    <property type="match status" value="1"/>
</dbReference>
<evidence type="ECO:0000259" key="5">
    <source>
        <dbReference type="Pfam" id="PF20778"/>
    </source>
</evidence>
<feature type="domain" description="SLS1 second KH" evidence="4">
    <location>
        <begin position="246"/>
        <end position="333"/>
    </location>
</feature>
<evidence type="ECO:0000256" key="1">
    <source>
        <dbReference type="SAM" id="MobiDB-lite"/>
    </source>
</evidence>
<dbReference type="InterPro" id="IPR032741">
    <property type="entry name" value="Sls1_KH-1"/>
</dbReference>
<dbReference type="OMA" id="FVCLRCE"/>
<feature type="domain" description="SLS1 first KH" evidence="2">
    <location>
        <begin position="173"/>
        <end position="242"/>
    </location>
</feature>
<feature type="domain" description="SLS1 N-terminal" evidence="3">
    <location>
        <begin position="35"/>
        <end position="166"/>
    </location>
</feature>
<dbReference type="InterPro" id="IPR048401">
    <property type="entry name" value="SLS1_C"/>
</dbReference>
<dbReference type="Pfam" id="PF20778">
    <property type="entry name" value="SLS1_C"/>
    <property type="match status" value="1"/>
</dbReference>
<feature type="domain" description="SLS1 C-terminal" evidence="5">
    <location>
        <begin position="364"/>
        <end position="844"/>
    </location>
</feature>
<accession>M7SC37</accession>
<evidence type="ECO:0000259" key="2">
    <source>
        <dbReference type="Pfam" id="PF14611"/>
    </source>
</evidence>
<dbReference type="Pfam" id="PF20777">
    <property type="entry name" value="KH_SLS1_2"/>
    <property type="match status" value="1"/>
</dbReference>
<dbReference type="AlphaFoldDB" id="M7SC37"/>
<feature type="region of interest" description="Disordered" evidence="1">
    <location>
        <begin position="795"/>
        <end position="832"/>
    </location>
</feature>
<dbReference type="Proteomes" id="UP000012174">
    <property type="component" value="Unassembled WGS sequence"/>
</dbReference>
<sequence length="862" mass="97231">MKEGIYKKKRPEPVTLDEDPTPTRIVDILNSQSQAITSEDVRANIDGLRPTEETFLSEKDFRELQDTLTEGFLKVQLKDYILNYREHGEPTSNESTTPVEAHIEEKDSVAQPYEWIKSVSPWVPLTGDSTIVEGAYRNLHGYLPESATEKERLAVRILRECWQLSIRELSSLLGETRVKIRNYEFTLLMRGTQRFMNQLGLTWLEPGEKIEAIRNQKLLRLITTKTKAEIILKNIHETLARVTMKTVPLNIISSNPVDDALLEEVGRITNTHIRRSHNDKRVSSPQDTTSTSFHSDMLNHSILQLHVTWIETRRDSRGLEDLRHVVFRLLWTALAPERASTALYAEISSNQTGAQFVADKTNREKWGWKDKMEEWARYVLPLPTPEIEASGQDANSNVKPGEVDGPLQNLPLPMLSSFPSLAKSRGLPLGDLSPIANRVRWARESKTTTKAHFGHLLHSYQPTAPPPQDIPELLASHHPRIFSPTTPHPLHLAKLDSTAGDNPELPSHIGQTKSTVVIRFWPSPSTKPGEEAWLPKLANPPPGKHASRQNGPPRWTNHWNKWTDDDEDVSTSTSTGNDNDETSTKKYNDETSAPPVLELRLAATDTEILGVESLQAIVDCQVSDVMLPSSPVDMRVTQTRRVDLIPLINALESTPADNNNNSSDVLANWKPISDFLSNARLDLAAGKLEMPPRQRFPIPRRLFSRRRDSLLLAKEESSKESSGGENPLAEFLDYEKEEKDLLSATYEFVGLELHRSTSIPYDDVGRGYGHGHTLTYTSIEAGQGGGRRAEVTLEPVLPSSGRSGEKFNNNKPDDNVEVDAREPQEESQEEEELQKDFLACCYRFAKSDLLWSGYLMNRQRKP</sequence>
<reference evidence="7" key="1">
    <citation type="journal article" date="2013" name="Genome Announc.">
        <title>Draft genome sequence of the grapevine dieback fungus Eutypa lata UCR-EL1.</title>
        <authorList>
            <person name="Blanco-Ulate B."/>
            <person name="Rolshausen P.E."/>
            <person name="Cantu D."/>
        </authorList>
    </citation>
    <scope>NUCLEOTIDE SEQUENCE [LARGE SCALE GENOMIC DNA]</scope>
    <source>
        <strain evidence="7">UCR-EL1</strain>
    </source>
</reference>
<proteinExistence type="predicted"/>
<dbReference type="EMBL" id="KB707565">
    <property type="protein sequence ID" value="EMR61717.1"/>
    <property type="molecule type" value="Genomic_DNA"/>
</dbReference>
<dbReference type="KEGG" id="ela:UCREL1_11350"/>
<feature type="compositionally biased region" description="Polar residues" evidence="1">
    <location>
        <begin position="800"/>
        <end position="810"/>
    </location>
</feature>
<dbReference type="eggNOG" id="ENOG502S4E9">
    <property type="taxonomic scope" value="Eukaryota"/>
</dbReference>
<feature type="region of interest" description="Disordered" evidence="1">
    <location>
        <begin position="526"/>
        <end position="591"/>
    </location>
</feature>
<dbReference type="STRING" id="1287681.M7SC37"/>